<evidence type="ECO:0000256" key="7">
    <source>
        <dbReference type="ARBA" id="ARBA00023098"/>
    </source>
</evidence>
<dbReference type="SUPFAM" id="SSF75304">
    <property type="entry name" value="Amidase signature (AS) enzymes"/>
    <property type="match status" value="1"/>
</dbReference>
<dbReference type="InterPro" id="IPR020556">
    <property type="entry name" value="Amidase_CS"/>
</dbReference>
<evidence type="ECO:0000256" key="14">
    <source>
        <dbReference type="ARBA" id="ARBA00050481"/>
    </source>
</evidence>
<evidence type="ECO:0000256" key="37">
    <source>
        <dbReference type="ARBA" id="ARBA00077216"/>
    </source>
</evidence>
<dbReference type="GO" id="GO:0009062">
    <property type="term" value="P:fatty acid catabolic process"/>
    <property type="evidence" value="ECO:0007669"/>
    <property type="project" value="TreeGrafter"/>
</dbReference>
<evidence type="ECO:0000256" key="16">
    <source>
        <dbReference type="ARBA" id="ARBA00050992"/>
    </source>
</evidence>
<comment type="catalytic activity">
    <reaction evidence="15">
        <text>tetradecamide + H2O = tetradecanoate + NH4(+)</text>
        <dbReference type="Rhea" id="RHEA:62992"/>
        <dbReference type="ChEBI" id="CHEBI:15377"/>
        <dbReference type="ChEBI" id="CHEBI:28938"/>
        <dbReference type="ChEBI" id="CHEBI:30807"/>
        <dbReference type="ChEBI" id="CHEBI:137125"/>
    </reaction>
    <physiologicalReaction direction="left-to-right" evidence="15">
        <dbReference type="Rhea" id="RHEA:62993"/>
    </physiologicalReaction>
</comment>
<evidence type="ECO:0000256" key="26">
    <source>
        <dbReference type="ARBA" id="ARBA00052458"/>
    </source>
</evidence>
<comment type="catalytic activity">
    <reaction evidence="29">
        <text>N-tricosanoyl-taurine + H2O = tricosanoate + taurine</text>
        <dbReference type="Rhea" id="RHEA:63164"/>
        <dbReference type="ChEBI" id="CHEBI:15377"/>
        <dbReference type="ChEBI" id="CHEBI:79007"/>
        <dbReference type="ChEBI" id="CHEBI:146197"/>
        <dbReference type="ChEBI" id="CHEBI:507393"/>
    </reaction>
    <physiologicalReaction direction="left-to-right" evidence="29">
        <dbReference type="Rhea" id="RHEA:63165"/>
    </physiologicalReaction>
</comment>
<evidence type="ECO:0000256" key="36">
    <source>
        <dbReference type="ARBA" id="ARBA00077157"/>
    </source>
</evidence>
<keyword evidence="42" id="KW-1185">Reference proteome</keyword>
<evidence type="ECO:0000256" key="12">
    <source>
        <dbReference type="ARBA" id="ARBA00050294"/>
    </source>
</evidence>
<evidence type="ECO:0000256" key="38">
    <source>
        <dbReference type="PIRSR" id="PIRSR001221-1"/>
    </source>
</evidence>
<dbReference type="PANTHER" id="PTHR45847:SF12">
    <property type="entry name" value="AMIDASE DOMAIN-CONTAINING PROTEIN"/>
    <property type="match status" value="1"/>
</dbReference>
<dbReference type="GO" id="GO:0004040">
    <property type="term" value="F:amidase activity"/>
    <property type="evidence" value="ECO:0007669"/>
    <property type="project" value="TreeGrafter"/>
</dbReference>
<evidence type="ECO:0000256" key="20">
    <source>
        <dbReference type="ARBA" id="ARBA00051454"/>
    </source>
</evidence>
<dbReference type="Gene3D" id="3.90.1300.10">
    <property type="entry name" value="Amidase signature (AS) domain"/>
    <property type="match status" value="1"/>
</dbReference>
<comment type="catalytic activity">
    <reaction evidence="11">
        <text>N-(5Z,8Z,11Z,14Z-eicosatetraenoyl)-ethanolamine + H2O = ethanolamine + (5Z,8Z,11Z,14Z)-eicosatetraenoate</text>
        <dbReference type="Rhea" id="RHEA:26136"/>
        <dbReference type="ChEBI" id="CHEBI:2700"/>
        <dbReference type="ChEBI" id="CHEBI:15377"/>
        <dbReference type="ChEBI" id="CHEBI:32395"/>
        <dbReference type="ChEBI" id="CHEBI:57603"/>
        <dbReference type="EC" id="3.5.1.99"/>
    </reaction>
    <physiologicalReaction direction="left-to-right" evidence="11">
        <dbReference type="Rhea" id="RHEA:26137"/>
    </physiologicalReaction>
</comment>
<comment type="catalytic activity">
    <reaction evidence="21">
        <text>N-tetracosanoyl-taurine + H2O = tetracosanoate + taurine</text>
        <dbReference type="Rhea" id="RHEA:63140"/>
        <dbReference type="ChEBI" id="CHEBI:15377"/>
        <dbReference type="ChEBI" id="CHEBI:31014"/>
        <dbReference type="ChEBI" id="CHEBI:132049"/>
        <dbReference type="ChEBI" id="CHEBI:507393"/>
    </reaction>
    <physiologicalReaction direction="left-to-right" evidence="21">
        <dbReference type="Rhea" id="RHEA:63141"/>
    </physiologicalReaction>
</comment>
<organism evidence="41 42">
    <name type="scientific">Serilophus lunatus</name>
    <name type="common">silver-breasted broadbill</name>
    <dbReference type="NCBI Taxonomy" id="239386"/>
    <lineage>
        <taxon>Eukaryota</taxon>
        <taxon>Metazoa</taxon>
        <taxon>Chordata</taxon>
        <taxon>Craniata</taxon>
        <taxon>Vertebrata</taxon>
        <taxon>Euteleostomi</taxon>
        <taxon>Archelosauria</taxon>
        <taxon>Archosauria</taxon>
        <taxon>Dinosauria</taxon>
        <taxon>Saurischia</taxon>
        <taxon>Theropoda</taxon>
        <taxon>Coelurosauria</taxon>
        <taxon>Aves</taxon>
        <taxon>Neognathae</taxon>
        <taxon>Neoaves</taxon>
        <taxon>Telluraves</taxon>
        <taxon>Australaves</taxon>
        <taxon>Passeriformes</taxon>
        <taxon>Eurylaimidae</taxon>
        <taxon>Serilophus</taxon>
    </lineage>
</organism>
<comment type="catalytic activity">
    <reaction evidence="16">
        <text>N-(15Z-tetracosenoyl)-ethanolamine + H2O = (15Z)-tetracosenoate + ethanolamine</text>
        <dbReference type="Rhea" id="RHEA:63144"/>
        <dbReference type="ChEBI" id="CHEBI:15377"/>
        <dbReference type="ChEBI" id="CHEBI:32392"/>
        <dbReference type="ChEBI" id="CHEBI:57603"/>
        <dbReference type="ChEBI" id="CHEBI:146187"/>
    </reaction>
    <physiologicalReaction direction="left-to-right" evidence="16">
        <dbReference type="Rhea" id="RHEA:63145"/>
    </physiologicalReaction>
</comment>
<evidence type="ECO:0000256" key="3">
    <source>
        <dbReference type="ARBA" id="ARBA00012112"/>
    </source>
</evidence>
<feature type="domain" description="Amidase" evidence="40">
    <location>
        <begin position="85"/>
        <end position="564"/>
    </location>
</feature>
<dbReference type="EMBL" id="VXBA01003167">
    <property type="protein sequence ID" value="NXM72201.1"/>
    <property type="molecule type" value="Genomic_DNA"/>
</dbReference>
<keyword evidence="6" id="KW-0442">Lipid degradation</keyword>
<evidence type="ECO:0000259" key="40">
    <source>
        <dbReference type="Pfam" id="PF01425"/>
    </source>
</evidence>
<evidence type="ECO:0000256" key="28">
    <source>
        <dbReference type="ARBA" id="ARBA00052514"/>
    </source>
</evidence>
<proteinExistence type="inferred from homology"/>
<dbReference type="AlphaFoldDB" id="A0A7L1D5G8"/>
<comment type="caution">
    <text evidence="41">The sequence shown here is derived from an EMBL/GenBank/DDBJ whole genome shotgun (WGS) entry which is preliminary data.</text>
</comment>
<evidence type="ECO:0000256" key="32">
    <source>
        <dbReference type="ARBA" id="ARBA00052857"/>
    </source>
</evidence>
<dbReference type="PIRSF" id="PIRSF001221">
    <property type="entry name" value="Amidase_fungi"/>
    <property type="match status" value="1"/>
</dbReference>
<evidence type="ECO:0000256" key="39">
    <source>
        <dbReference type="PIRSR" id="PIRSR001221-2"/>
    </source>
</evidence>
<evidence type="ECO:0000313" key="41">
    <source>
        <dbReference type="EMBL" id="NXM72201.1"/>
    </source>
</evidence>
<evidence type="ECO:0000256" key="34">
    <source>
        <dbReference type="ARBA" id="ARBA00073178"/>
    </source>
</evidence>
<name>A0A7L1D5G8_9PASS</name>
<dbReference type="InterPro" id="IPR036928">
    <property type="entry name" value="AS_sf"/>
</dbReference>
<evidence type="ECO:0000256" key="10">
    <source>
        <dbReference type="ARBA" id="ARBA00048052"/>
    </source>
</evidence>
<evidence type="ECO:0000256" key="2">
    <source>
        <dbReference type="ARBA" id="ARBA00009199"/>
    </source>
</evidence>
<evidence type="ECO:0000256" key="30">
    <source>
        <dbReference type="ARBA" id="ARBA00052709"/>
    </source>
</evidence>
<feature type="binding site" evidence="39">
    <location>
        <position position="182"/>
    </location>
    <ligand>
        <name>substrate</name>
    </ligand>
</feature>
<sequence>TSAAIILLGGSVATVVVWKWLGKKMIQKKMEEARRSRDEGLKKMAKAVQQFREQVPRVQTDAILSLPLLGLAGRLHEGSLSPRTVLYTYIEKALEVNQQTNCLRHFIPECEEQLQEIQQQKEKGLLYGIPVSIKDHISHKGHLSTCGLVQCLDTRMEDSVLVKVLKRQGAIPFAMTNVPQSLFSYDCSNPIFGQTLNPFNHKKSPGGSSGGEGALIAGGGSILGIGSDVAGSIRLPSSFCGLCGLKPTAERLRWVLGVWHIYLLNVDICSHPTPVPCALGPMARDVDSLALCMKALLCEEMFQLDPSVPPIPFNGEVYCSSTPLRVGYYDTDGYFPLPPCMRRVVKETRNALQAAGHQMVPFSPPRIPYVMTELFLKTFFADGGRAWLDVFTGGIVDPSLKPQVNSCKIPRLVKKLLALLLKPLVSSLPSGRDQEMISTCRSVKEMWNHHHQMQVYRSEFITRWKELHLDVVLCPVLGPAFTTGYPGKLLTAISSTMLYNVLNFPAGVVPVSTVTEADEEELRLYQGCCDDSWDRTLKEAVSGAVGMPVAVQCVALPWQEELCLRFMKEVETLSREK</sequence>
<evidence type="ECO:0000256" key="5">
    <source>
        <dbReference type="ARBA" id="ARBA00022801"/>
    </source>
</evidence>
<evidence type="ECO:0000256" key="1">
    <source>
        <dbReference type="ARBA" id="ARBA00000208"/>
    </source>
</evidence>
<comment type="catalytic activity">
    <reaction evidence="20">
        <text>N-octadecanoyl ethanolamine + H2O = octadecanoate + ethanolamine</text>
        <dbReference type="Rhea" id="RHEA:63124"/>
        <dbReference type="ChEBI" id="CHEBI:15377"/>
        <dbReference type="ChEBI" id="CHEBI:25629"/>
        <dbReference type="ChEBI" id="CHEBI:57603"/>
        <dbReference type="ChEBI" id="CHEBI:85299"/>
    </reaction>
    <physiologicalReaction direction="left-to-right" evidence="20">
        <dbReference type="Rhea" id="RHEA:63125"/>
    </physiologicalReaction>
</comment>
<comment type="catalytic activity">
    <reaction evidence="30">
        <text>N-(5Z,8Z,11Z,14Z)-eicosatetraenoyl-glycine + H2O = (5Z,8Z,11Z,14Z)-eicosatetraenoate + glycine</text>
        <dbReference type="Rhea" id="RHEA:64108"/>
        <dbReference type="ChEBI" id="CHEBI:15377"/>
        <dbReference type="ChEBI" id="CHEBI:32395"/>
        <dbReference type="ChEBI" id="CHEBI:57305"/>
        <dbReference type="ChEBI" id="CHEBI:59002"/>
    </reaction>
    <physiologicalReaction direction="left-to-right" evidence="30">
        <dbReference type="Rhea" id="RHEA:64109"/>
    </physiologicalReaction>
</comment>
<comment type="catalytic activity">
    <reaction evidence="12">
        <text>N-(5Z,8Z,11Z,14Z-eicosatetraenoyl)-L-serine + H2O = (5Z,8Z,11Z,14Z)-eicosatetraenoate + L-serine</text>
        <dbReference type="Rhea" id="RHEA:64116"/>
        <dbReference type="ChEBI" id="CHEBI:15377"/>
        <dbReference type="ChEBI" id="CHEBI:32395"/>
        <dbReference type="ChEBI" id="CHEBI:33384"/>
        <dbReference type="ChEBI" id="CHEBI:149697"/>
    </reaction>
    <physiologicalReaction direction="left-to-right" evidence="12">
        <dbReference type="Rhea" id="RHEA:64117"/>
    </physiologicalReaction>
</comment>
<comment type="catalytic activity">
    <reaction evidence="8">
        <text>(9Z)-octadecenoate + glycine = N-(9Z-octadecenoyl)glycine + H2O</text>
        <dbReference type="Rhea" id="RHEA:51316"/>
        <dbReference type="ChEBI" id="CHEBI:15377"/>
        <dbReference type="ChEBI" id="CHEBI:30823"/>
        <dbReference type="ChEBI" id="CHEBI:57305"/>
        <dbReference type="ChEBI" id="CHEBI:133992"/>
    </reaction>
    <physiologicalReaction direction="right-to-left" evidence="8">
        <dbReference type="Rhea" id="RHEA:51318"/>
    </physiologicalReaction>
</comment>
<comment type="catalytic activity">
    <reaction evidence="19">
        <text>N-(9Z-hexadecenoyl) ethanolamine + H2O = (9Z)-hexadecenoate + ethanolamine</text>
        <dbReference type="Rhea" id="RHEA:35563"/>
        <dbReference type="ChEBI" id="CHEBI:15377"/>
        <dbReference type="ChEBI" id="CHEBI:32372"/>
        <dbReference type="ChEBI" id="CHEBI:57603"/>
        <dbReference type="ChEBI" id="CHEBI:71465"/>
    </reaction>
    <physiologicalReaction direction="left-to-right" evidence="19">
        <dbReference type="Rhea" id="RHEA:35564"/>
    </physiologicalReaction>
</comment>
<evidence type="ECO:0000256" key="13">
    <source>
        <dbReference type="ARBA" id="ARBA00050403"/>
    </source>
</evidence>
<comment type="catalytic activity">
    <reaction evidence="17">
        <text>(5Z,8Z,11Z,14Z)-eicosatetraenamide + H2O = (5Z,8Z,11Z,14Z)-eicosatetraenoate + NH4(+)</text>
        <dbReference type="Rhea" id="RHEA:63016"/>
        <dbReference type="ChEBI" id="CHEBI:15377"/>
        <dbReference type="ChEBI" id="CHEBI:28938"/>
        <dbReference type="ChEBI" id="CHEBI:32395"/>
        <dbReference type="ChEBI" id="CHEBI:137830"/>
    </reaction>
    <physiologicalReaction direction="left-to-right" evidence="17">
        <dbReference type="Rhea" id="RHEA:63017"/>
    </physiologicalReaction>
</comment>
<evidence type="ECO:0000256" key="24">
    <source>
        <dbReference type="ARBA" id="ARBA00052337"/>
    </source>
</evidence>
<comment type="catalytic activity">
    <reaction evidence="33">
        <text>(15Z)-tetracosenamide + H2O = (15Z)-tetracosenoate + NH4(+)</text>
        <dbReference type="Rhea" id="RHEA:63028"/>
        <dbReference type="ChEBI" id="CHEBI:15377"/>
        <dbReference type="ChEBI" id="CHEBI:28938"/>
        <dbReference type="ChEBI" id="CHEBI:32392"/>
        <dbReference type="ChEBI" id="CHEBI:146166"/>
    </reaction>
    <physiologicalReaction direction="left-to-right" evidence="33">
        <dbReference type="Rhea" id="RHEA:63029"/>
    </physiologicalReaction>
</comment>
<comment type="catalytic activity">
    <reaction evidence="27">
        <text>(6Z)-octadecenamide + H2O = (6Z)-octadecenoate + NH4(+)</text>
        <dbReference type="Rhea" id="RHEA:63008"/>
        <dbReference type="ChEBI" id="CHEBI:15377"/>
        <dbReference type="ChEBI" id="CHEBI:28938"/>
        <dbReference type="ChEBI" id="CHEBI:32375"/>
        <dbReference type="ChEBI" id="CHEBI:146168"/>
    </reaction>
    <physiologicalReaction direction="left-to-right" evidence="27">
        <dbReference type="Rhea" id="RHEA:63009"/>
    </physiologicalReaction>
</comment>
<comment type="catalytic activity">
    <reaction evidence="13">
        <text>(11Z,14Z)-eicosadienamide + H2O = (11Z,14Z)-eicosadienoate + NH4(+)</text>
        <dbReference type="Rhea" id="RHEA:63004"/>
        <dbReference type="ChEBI" id="CHEBI:15377"/>
        <dbReference type="ChEBI" id="CHEBI:28938"/>
        <dbReference type="ChEBI" id="CHEBI:77220"/>
        <dbReference type="ChEBI" id="CHEBI:146165"/>
    </reaction>
    <physiologicalReaction direction="left-to-right" evidence="13">
        <dbReference type="Rhea" id="RHEA:63005"/>
    </physiologicalReaction>
</comment>
<keyword evidence="4" id="KW-0597">Phosphoprotein</keyword>
<comment type="catalytic activity">
    <reaction evidence="31">
        <text>(11Z,14Z,17Z)-eicosatrienamide + H2O = (11Z,14Z,17Z)-eicosatrienoate + NH4(+)</text>
        <dbReference type="Rhea" id="RHEA:63000"/>
        <dbReference type="ChEBI" id="CHEBI:15377"/>
        <dbReference type="ChEBI" id="CHEBI:28938"/>
        <dbReference type="ChEBI" id="CHEBI:77223"/>
        <dbReference type="ChEBI" id="CHEBI:146164"/>
    </reaction>
    <physiologicalReaction direction="left-to-right" evidence="31">
        <dbReference type="Rhea" id="RHEA:63001"/>
    </physiologicalReaction>
</comment>
<reference evidence="41 42" key="1">
    <citation type="submission" date="2019-09" db="EMBL/GenBank/DDBJ databases">
        <title>Bird 10,000 Genomes (B10K) Project - Family phase.</title>
        <authorList>
            <person name="Zhang G."/>
        </authorList>
    </citation>
    <scope>NUCLEOTIDE SEQUENCE [LARGE SCALE GENOMIC DNA]</scope>
    <source>
        <strain evidence="41">B10K-DU-002-03</strain>
        <tissue evidence="41">Muscle</tissue>
    </source>
</reference>
<feature type="non-terminal residue" evidence="41">
    <location>
        <position position="577"/>
    </location>
</feature>
<keyword evidence="7" id="KW-0443">Lipid metabolism</keyword>
<comment type="catalytic activity">
    <reaction evidence="14">
        <text>1-O-methyl-(5Z,8Z,11Z,14Z)-eicosatetraenoate + H2O = methanol + (5Z,8Z,11Z,14Z)-eicosatetraenoate + H(+)</text>
        <dbReference type="Rhea" id="RHEA:63052"/>
        <dbReference type="ChEBI" id="CHEBI:15377"/>
        <dbReference type="ChEBI" id="CHEBI:15378"/>
        <dbReference type="ChEBI" id="CHEBI:17790"/>
        <dbReference type="ChEBI" id="CHEBI:32395"/>
        <dbReference type="ChEBI" id="CHEBI:78033"/>
    </reaction>
    <physiologicalReaction direction="left-to-right" evidence="14">
        <dbReference type="Rhea" id="RHEA:63053"/>
    </physiologicalReaction>
</comment>
<feature type="active site" description="Charge relay system" evidence="38">
    <location>
        <position position="208"/>
    </location>
</feature>
<comment type="catalytic activity">
    <reaction evidence="28">
        <text>N-(15Z-tetracosenoyl)-taurine + H2O = (15Z)-tetracosenoate + taurine</text>
        <dbReference type="Rhea" id="RHEA:63160"/>
        <dbReference type="ChEBI" id="CHEBI:15377"/>
        <dbReference type="ChEBI" id="CHEBI:32392"/>
        <dbReference type="ChEBI" id="CHEBI:146198"/>
        <dbReference type="ChEBI" id="CHEBI:507393"/>
    </reaction>
    <physiologicalReaction direction="left-to-right" evidence="28">
        <dbReference type="Rhea" id="RHEA:63161"/>
    </physiologicalReaction>
</comment>
<dbReference type="OrthoDB" id="6428749at2759"/>
<dbReference type="FunFam" id="3.90.1300.10:FF:000001">
    <property type="entry name" value="Fatty-acid amide hydrolase 1"/>
    <property type="match status" value="1"/>
</dbReference>
<dbReference type="EC" id="3.5.1.99" evidence="3"/>
<gene>
    <name evidence="41" type="primary">Faah_1</name>
    <name evidence="41" type="ORF">SERLUN_R02093</name>
</gene>
<evidence type="ECO:0000256" key="18">
    <source>
        <dbReference type="ARBA" id="ARBA00051311"/>
    </source>
</evidence>
<evidence type="ECO:0000256" key="29">
    <source>
        <dbReference type="ARBA" id="ARBA00052634"/>
    </source>
</evidence>
<evidence type="ECO:0000256" key="15">
    <source>
        <dbReference type="ARBA" id="ARBA00050766"/>
    </source>
</evidence>
<comment type="catalytic activity">
    <reaction evidence="22">
        <text>N-docosanoyl-taurine + H2O = docosanoate + taurine</text>
        <dbReference type="Rhea" id="RHEA:63156"/>
        <dbReference type="ChEBI" id="CHEBI:15377"/>
        <dbReference type="ChEBI" id="CHEBI:23858"/>
        <dbReference type="ChEBI" id="CHEBI:146196"/>
        <dbReference type="ChEBI" id="CHEBI:507393"/>
    </reaction>
    <physiologicalReaction direction="left-to-right" evidence="22">
        <dbReference type="Rhea" id="RHEA:63157"/>
    </physiologicalReaction>
</comment>
<evidence type="ECO:0000256" key="22">
    <source>
        <dbReference type="ARBA" id="ARBA00051914"/>
    </source>
</evidence>
<comment type="catalytic activity">
    <reaction evidence="1">
        <text>(9Z)-octadecenamide + H2O = (9Z)-octadecenoate + NH4(+)</text>
        <dbReference type="Rhea" id="RHEA:26506"/>
        <dbReference type="ChEBI" id="CHEBI:15377"/>
        <dbReference type="ChEBI" id="CHEBI:28938"/>
        <dbReference type="ChEBI" id="CHEBI:30823"/>
        <dbReference type="ChEBI" id="CHEBI:116314"/>
        <dbReference type="EC" id="3.5.1.99"/>
    </reaction>
    <physiologicalReaction direction="left-to-right" evidence="1">
        <dbReference type="Rhea" id="RHEA:26507"/>
    </physiologicalReaction>
</comment>
<comment type="similarity">
    <text evidence="2">Belongs to the amidase family.</text>
</comment>
<comment type="catalytic activity">
    <reaction evidence="10">
        <text>N-(9Z-octadecenoyl) ethanolamine + H2O = ethanolamine + (9Z)-octadecenoate</text>
        <dbReference type="Rhea" id="RHEA:45060"/>
        <dbReference type="ChEBI" id="CHEBI:15377"/>
        <dbReference type="ChEBI" id="CHEBI:30823"/>
        <dbReference type="ChEBI" id="CHEBI:57603"/>
        <dbReference type="ChEBI" id="CHEBI:71466"/>
    </reaction>
    <physiologicalReaction direction="left-to-right" evidence="10">
        <dbReference type="Rhea" id="RHEA:45061"/>
    </physiologicalReaction>
</comment>
<dbReference type="Pfam" id="PF01425">
    <property type="entry name" value="Amidase"/>
    <property type="match status" value="1"/>
</dbReference>
<dbReference type="InterPro" id="IPR052096">
    <property type="entry name" value="Endocannabinoid_amidase"/>
</dbReference>
<evidence type="ECO:0000256" key="21">
    <source>
        <dbReference type="ARBA" id="ARBA00051492"/>
    </source>
</evidence>
<evidence type="ECO:0000256" key="11">
    <source>
        <dbReference type="ARBA" id="ARBA00048606"/>
    </source>
</evidence>
<evidence type="ECO:0000256" key="17">
    <source>
        <dbReference type="ARBA" id="ARBA00051200"/>
    </source>
</evidence>
<evidence type="ECO:0000256" key="9">
    <source>
        <dbReference type="ARBA" id="ARBA00047476"/>
    </source>
</evidence>
<comment type="catalytic activity">
    <reaction evidence="32">
        <text>(8Z,11Z,14Z)-eicosatrienamide + H2O = (8Z,11Z,14Z)-eicosatrienoate + NH4(+)</text>
        <dbReference type="Rhea" id="RHEA:62996"/>
        <dbReference type="ChEBI" id="CHEBI:15377"/>
        <dbReference type="ChEBI" id="CHEBI:28938"/>
        <dbReference type="ChEBI" id="CHEBI:71589"/>
        <dbReference type="ChEBI" id="CHEBI:146163"/>
    </reaction>
    <physiologicalReaction direction="left-to-right" evidence="32">
        <dbReference type="Rhea" id="RHEA:62997"/>
    </physiologicalReaction>
</comment>
<comment type="catalytic activity">
    <reaction evidence="24">
        <text>(9Z,12Z,15Z)-octadecatrienamide + H2O = (9Z,12Z,15Z)-octadecatrienoate + NH4(+)</text>
        <dbReference type="Rhea" id="RHEA:62976"/>
        <dbReference type="ChEBI" id="CHEBI:15377"/>
        <dbReference type="ChEBI" id="CHEBI:28938"/>
        <dbReference type="ChEBI" id="CHEBI:32387"/>
        <dbReference type="ChEBI" id="CHEBI:142684"/>
    </reaction>
    <physiologicalReaction direction="left-to-right" evidence="24">
        <dbReference type="Rhea" id="RHEA:62977"/>
    </physiologicalReaction>
</comment>
<comment type="catalytic activity">
    <reaction evidence="9">
        <text>2-(5Z,8Z,11Z,14Z-eicosatetraenoyl)-glycerol + H2O = glycerol + (5Z,8Z,11Z,14Z)-eicosatetraenoate + H(+)</text>
        <dbReference type="Rhea" id="RHEA:26132"/>
        <dbReference type="ChEBI" id="CHEBI:15377"/>
        <dbReference type="ChEBI" id="CHEBI:15378"/>
        <dbReference type="ChEBI" id="CHEBI:17754"/>
        <dbReference type="ChEBI" id="CHEBI:32395"/>
        <dbReference type="ChEBI" id="CHEBI:52392"/>
    </reaction>
    <physiologicalReaction direction="left-to-right" evidence="9">
        <dbReference type="Rhea" id="RHEA:26133"/>
    </physiologicalReaction>
</comment>
<feature type="binding site" evidence="39">
    <location>
        <begin position="229"/>
        <end position="232"/>
    </location>
    <ligand>
        <name>substrate</name>
    </ligand>
</feature>
<comment type="catalytic activity">
    <reaction evidence="25">
        <text>(9Z,12Z)-octadecadienamide + H2O = (9Z,12Z)-octadecadienoate + NH4(+)</text>
        <dbReference type="Rhea" id="RHEA:63020"/>
        <dbReference type="ChEBI" id="CHEBI:15377"/>
        <dbReference type="ChEBI" id="CHEBI:28938"/>
        <dbReference type="ChEBI" id="CHEBI:30245"/>
        <dbReference type="ChEBI" id="CHEBI:82984"/>
    </reaction>
    <physiologicalReaction direction="left-to-right" evidence="25">
        <dbReference type="Rhea" id="RHEA:63021"/>
    </physiologicalReaction>
</comment>
<evidence type="ECO:0000256" key="19">
    <source>
        <dbReference type="ARBA" id="ARBA00051346"/>
    </source>
</evidence>
<evidence type="ECO:0000256" key="31">
    <source>
        <dbReference type="ARBA" id="ARBA00052818"/>
    </source>
</evidence>
<comment type="catalytic activity">
    <reaction evidence="26">
        <text>N-docosanoyl-ethanolamine + H2O = docosanoate + ethanolamine</text>
        <dbReference type="Rhea" id="RHEA:63128"/>
        <dbReference type="ChEBI" id="CHEBI:15377"/>
        <dbReference type="ChEBI" id="CHEBI:23858"/>
        <dbReference type="ChEBI" id="CHEBI:57603"/>
        <dbReference type="ChEBI" id="CHEBI:146186"/>
    </reaction>
    <physiologicalReaction direction="left-to-right" evidence="26">
        <dbReference type="Rhea" id="RHEA:63129"/>
    </physiologicalReaction>
</comment>
<feature type="active site" description="Charge relay system" evidence="38">
    <location>
        <position position="134"/>
    </location>
</feature>
<feature type="binding site" evidence="39">
    <location>
        <position position="208"/>
    </location>
    <ligand>
        <name>substrate</name>
    </ligand>
</feature>
<keyword evidence="5 41" id="KW-0378">Hydrolase</keyword>
<dbReference type="PANTHER" id="PTHR45847">
    <property type="entry name" value="FATTY ACID AMIDE HYDROLASE"/>
    <property type="match status" value="1"/>
</dbReference>
<evidence type="ECO:0000256" key="33">
    <source>
        <dbReference type="ARBA" id="ARBA00052906"/>
    </source>
</evidence>
<evidence type="ECO:0000256" key="4">
    <source>
        <dbReference type="ARBA" id="ARBA00022553"/>
    </source>
</evidence>
<dbReference type="InterPro" id="IPR023631">
    <property type="entry name" value="Amidase_dom"/>
</dbReference>
<accession>A0A7L1D5G8</accession>
<evidence type="ECO:0000256" key="6">
    <source>
        <dbReference type="ARBA" id="ARBA00022963"/>
    </source>
</evidence>
<evidence type="ECO:0000256" key="35">
    <source>
        <dbReference type="ARBA" id="ARBA00077111"/>
    </source>
</evidence>
<dbReference type="Proteomes" id="UP000553648">
    <property type="component" value="Unassembled WGS sequence"/>
</dbReference>
<dbReference type="PROSITE" id="PS00571">
    <property type="entry name" value="AMIDASES"/>
    <property type="match status" value="1"/>
</dbReference>
<comment type="catalytic activity">
    <reaction evidence="18">
        <text>(11Z)-eicosenamide + H2O = (11Z)-eicosenoate + NH4(+)</text>
        <dbReference type="Rhea" id="RHEA:63120"/>
        <dbReference type="ChEBI" id="CHEBI:15377"/>
        <dbReference type="ChEBI" id="CHEBI:28938"/>
        <dbReference type="ChEBI" id="CHEBI:32426"/>
        <dbReference type="ChEBI" id="CHEBI:146167"/>
    </reaction>
    <physiologicalReaction direction="left-to-right" evidence="18">
        <dbReference type="Rhea" id="RHEA:63121"/>
    </physiologicalReaction>
</comment>
<protein>
    <recommendedName>
        <fullName evidence="34">Fatty-acid amide hydrolase 1</fullName>
        <ecNumber evidence="3">3.5.1.99</ecNumber>
    </recommendedName>
    <alternativeName>
        <fullName evidence="37">Anandamide amidohydrolase 1</fullName>
    </alternativeName>
    <alternativeName>
        <fullName evidence="35">Fatty acid ester hydrolase</fullName>
    </alternativeName>
    <alternativeName>
        <fullName evidence="36">Oleamide hydrolase 1</fullName>
    </alternativeName>
</protein>
<feature type="non-terminal residue" evidence="41">
    <location>
        <position position="1"/>
    </location>
</feature>
<comment type="catalytic activity">
    <reaction evidence="23">
        <text>N-(9Z-octadecenoyl)-taurine + H2O = taurine + (9Z)-octadecenoate</text>
        <dbReference type="Rhea" id="RHEA:63148"/>
        <dbReference type="ChEBI" id="CHEBI:15377"/>
        <dbReference type="ChEBI" id="CHEBI:30823"/>
        <dbReference type="ChEBI" id="CHEBI:146191"/>
        <dbReference type="ChEBI" id="CHEBI:507393"/>
    </reaction>
    <physiologicalReaction direction="left-to-right" evidence="23">
        <dbReference type="Rhea" id="RHEA:63149"/>
    </physiologicalReaction>
</comment>
<evidence type="ECO:0000313" key="42">
    <source>
        <dbReference type="Proteomes" id="UP000553648"/>
    </source>
</evidence>
<dbReference type="GO" id="GO:0017064">
    <property type="term" value="F:fatty acid amide hydrolase activity"/>
    <property type="evidence" value="ECO:0007669"/>
    <property type="project" value="UniProtKB-EC"/>
</dbReference>
<evidence type="ECO:0000256" key="27">
    <source>
        <dbReference type="ARBA" id="ARBA00052512"/>
    </source>
</evidence>
<evidence type="ECO:0000256" key="25">
    <source>
        <dbReference type="ARBA" id="ARBA00052426"/>
    </source>
</evidence>
<evidence type="ECO:0000256" key="23">
    <source>
        <dbReference type="ARBA" id="ARBA00052289"/>
    </source>
</evidence>
<evidence type="ECO:0000256" key="8">
    <source>
        <dbReference type="ARBA" id="ARBA00047450"/>
    </source>
</evidence>
<feature type="active site" description="Acyl-ester intermediate" evidence="38">
    <location>
        <position position="232"/>
    </location>
</feature>